<gene>
    <name evidence="1" type="ORF">BpHYR1_014005</name>
</gene>
<sequence length="129" mass="15288">MRRYNLWPKRFKTINLLKSCYVMFVKCSQNKIGETPKPIILNEKYSIKSNKTLLLCFRFEKEIKNVDHELSVLEAIAITFNSSNKNYRMLKSSFSKDKFNLKIIIKILLYKDAVKCLVDINQITLYLKI</sequence>
<dbReference type="EMBL" id="REGN01005157">
    <property type="protein sequence ID" value="RNA14566.1"/>
    <property type="molecule type" value="Genomic_DNA"/>
</dbReference>
<accession>A0A3M7QT45</accession>
<name>A0A3M7QT45_BRAPC</name>
<evidence type="ECO:0000313" key="1">
    <source>
        <dbReference type="EMBL" id="RNA14566.1"/>
    </source>
</evidence>
<evidence type="ECO:0000313" key="2">
    <source>
        <dbReference type="Proteomes" id="UP000276133"/>
    </source>
</evidence>
<dbReference type="AlphaFoldDB" id="A0A3M7QT45"/>
<comment type="caution">
    <text evidence="1">The sequence shown here is derived from an EMBL/GenBank/DDBJ whole genome shotgun (WGS) entry which is preliminary data.</text>
</comment>
<dbReference type="Proteomes" id="UP000276133">
    <property type="component" value="Unassembled WGS sequence"/>
</dbReference>
<keyword evidence="2" id="KW-1185">Reference proteome</keyword>
<protein>
    <submittedName>
        <fullName evidence="1">Uncharacterized protein</fullName>
    </submittedName>
</protein>
<organism evidence="1 2">
    <name type="scientific">Brachionus plicatilis</name>
    <name type="common">Marine rotifer</name>
    <name type="synonym">Brachionus muelleri</name>
    <dbReference type="NCBI Taxonomy" id="10195"/>
    <lineage>
        <taxon>Eukaryota</taxon>
        <taxon>Metazoa</taxon>
        <taxon>Spiralia</taxon>
        <taxon>Gnathifera</taxon>
        <taxon>Rotifera</taxon>
        <taxon>Eurotatoria</taxon>
        <taxon>Monogononta</taxon>
        <taxon>Pseudotrocha</taxon>
        <taxon>Ploima</taxon>
        <taxon>Brachionidae</taxon>
        <taxon>Brachionus</taxon>
    </lineage>
</organism>
<reference evidence="1 2" key="1">
    <citation type="journal article" date="2018" name="Sci. Rep.">
        <title>Genomic signatures of local adaptation to the degree of environmental predictability in rotifers.</title>
        <authorList>
            <person name="Franch-Gras L."/>
            <person name="Hahn C."/>
            <person name="Garcia-Roger E.M."/>
            <person name="Carmona M.J."/>
            <person name="Serra M."/>
            <person name="Gomez A."/>
        </authorList>
    </citation>
    <scope>NUCLEOTIDE SEQUENCE [LARGE SCALE GENOMIC DNA]</scope>
    <source>
        <strain evidence="1">HYR1</strain>
    </source>
</reference>
<proteinExistence type="predicted"/>